<evidence type="ECO:0000259" key="11">
    <source>
        <dbReference type="Pfam" id="PF14306"/>
    </source>
</evidence>
<comment type="pathway">
    <text evidence="1">Sulfur metabolism; sulfate assimilation.</text>
</comment>
<dbReference type="SUPFAM" id="SSF52374">
    <property type="entry name" value="Nucleotidylyl transferase"/>
    <property type="match status" value="1"/>
</dbReference>
<dbReference type="CDD" id="cd00517">
    <property type="entry name" value="ATPS"/>
    <property type="match status" value="1"/>
</dbReference>
<dbReference type="Pfam" id="PF01747">
    <property type="entry name" value="ATP-sulfurylase"/>
    <property type="match status" value="1"/>
</dbReference>
<dbReference type="CDD" id="cd02027">
    <property type="entry name" value="APSK"/>
    <property type="match status" value="1"/>
</dbReference>
<dbReference type="WBParaSite" id="SVE_0031100.1">
    <property type="protein sequence ID" value="SVE_0031100.1"/>
    <property type="gene ID" value="SVE_0031100"/>
</dbReference>
<dbReference type="InterPro" id="IPR024951">
    <property type="entry name" value="Sulfurylase_cat_dom"/>
</dbReference>
<dbReference type="SUPFAM" id="SSF88697">
    <property type="entry name" value="PUA domain-like"/>
    <property type="match status" value="1"/>
</dbReference>
<evidence type="ECO:0000256" key="4">
    <source>
        <dbReference type="ARBA" id="ARBA00022679"/>
    </source>
</evidence>
<dbReference type="Gene3D" id="3.40.50.620">
    <property type="entry name" value="HUPs"/>
    <property type="match status" value="1"/>
</dbReference>
<dbReference type="InterPro" id="IPR002891">
    <property type="entry name" value="APS"/>
</dbReference>
<dbReference type="InterPro" id="IPR014729">
    <property type="entry name" value="Rossmann-like_a/b/a_fold"/>
</dbReference>
<organism evidence="12 13">
    <name type="scientific">Strongyloides venezuelensis</name>
    <name type="common">Threadworm</name>
    <dbReference type="NCBI Taxonomy" id="75913"/>
    <lineage>
        <taxon>Eukaryota</taxon>
        <taxon>Metazoa</taxon>
        <taxon>Ecdysozoa</taxon>
        <taxon>Nematoda</taxon>
        <taxon>Chromadorea</taxon>
        <taxon>Rhabditida</taxon>
        <taxon>Tylenchina</taxon>
        <taxon>Panagrolaimomorpha</taxon>
        <taxon>Strongyloidoidea</taxon>
        <taxon>Strongyloididae</taxon>
        <taxon>Strongyloides</taxon>
    </lineage>
</organism>
<dbReference type="InterPro" id="IPR002650">
    <property type="entry name" value="Sulphate_adenylyltransferase"/>
</dbReference>
<evidence type="ECO:0000256" key="7">
    <source>
        <dbReference type="ARBA" id="ARBA00022777"/>
    </source>
</evidence>
<protein>
    <submittedName>
        <fullName evidence="13">APS kinase</fullName>
    </submittedName>
</protein>
<evidence type="ECO:0000256" key="3">
    <source>
        <dbReference type="ARBA" id="ARBA00009290"/>
    </source>
</evidence>
<dbReference type="InterPro" id="IPR025980">
    <property type="entry name" value="ATP-Sase_PUA-like_dom"/>
</dbReference>
<dbReference type="FunFam" id="3.40.50.620:FF:000006">
    <property type="entry name" value="bifunctional 3'-phosphoadenosine 5'-phosphosulfate synthase 1"/>
    <property type="match status" value="1"/>
</dbReference>
<feature type="domain" description="ATP-sulfurylase PUA-like" evidence="11">
    <location>
        <begin position="222"/>
        <end position="390"/>
    </location>
</feature>
<dbReference type="GO" id="GO:0004781">
    <property type="term" value="F:sulfate adenylyltransferase (ATP) activity"/>
    <property type="evidence" value="ECO:0007669"/>
    <property type="project" value="InterPro"/>
</dbReference>
<dbReference type="HAMAP" id="MF_00065">
    <property type="entry name" value="Adenylyl_sulf_kinase"/>
    <property type="match status" value="1"/>
</dbReference>
<keyword evidence="8" id="KW-0067">ATP-binding</keyword>
<dbReference type="STRING" id="75913.A0A0K0EUW5"/>
<dbReference type="InterPro" id="IPR015947">
    <property type="entry name" value="PUA-like_sf"/>
</dbReference>
<dbReference type="Proteomes" id="UP000035680">
    <property type="component" value="Unassembled WGS sequence"/>
</dbReference>
<keyword evidence="4" id="KW-0808">Transferase</keyword>
<evidence type="ECO:0000259" key="9">
    <source>
        <dbReference type="Pfam" id="PF01583"/>
    </source>
</evidence>
<keyword evidence="5" id="KW-0548">Nucleotidyltransferase</keyword>
<evidence type="ECO:0000259" key="10">
    <source>
        <dbReference type="Pfam" id="PF01747"/>
    </source>
</evidence>
<comment type="similarity">
    <text evidence="2">In the N-terminal section; belongs to the APS kinase family.</text>
</comment>
<dbReference type="GO" id="GO:0005524">
    <property type="term" value="F:ATP binding"/>
    <property type="evidence" value="ECO:0007669"/>
    <property type="project" value="UniProtKB-KW"/>
</dbReference>
<accession>A0A0K0EUW5</accession>
<dbReference type="Gene3D" id="3.40.50.300">
    <property type="entry name" value="P-loop containing nucleotide triphosphate hydrolases"/>
    <property type="match status" value="1"/>
</dbReference>
<dbReference type="PANTHER" id="PTHR11055">
    <property type="entry name" value="BIFUNCTIONAL 3'-PHOSPHOADENOSINE 5'-PHOSPHOSULFATE SYNTHASE"/>
    <property type="match status" value="1"/>
</dbReference>
<dbReference type="Gene3D" id="3.10.400.10">
    <property type="entry name" value="Sulfate adenylyltransferase"/>
    <property type="match status" value="1"/>
</dbReference>
<keyword evidence="7" id="KW-0418">Kinase</keyword>
<dbReference type="NCBIfam" id="NF003013">
    <property type="entry name" value="PRK03846.1"/>
    <property type="match status" value="1"/>
</dbReference>
<keyword evidence="6" id="KW-0547">Nucleotide-binding</keyword>
<dbReference type="GO" id="GO:0004020">
    <property type="term" value="F:adenylylsulfate kinase activity"/>
    <property type="evidence" value="ECO:0007669"/>
    <property type="project" value="InterPro"/>
</dbReference>
<evidence type="ECO:0000256" key="2">
    <source>
        <dbReference type="ARBA" id="ARBA00007268"/>
    </source>
</evidence>
<reference evidence="13" key="2">
    <citation type="submission" date="2015-08" db="UniProtKB">
        <authorList>
            <consortium name="WormBaseParasite"/>
        </authorList>
    </citation>
    <scope>IDENTIFICATION</scope>
</reference>
<dbReference type="PANTHER" id="PTHR11055:SF1">
    <property type="entry name" value="PAPS SYNTHETASE, ISOFORM D"/>
    <property type="match status" value="1"/>
</dbReference>
<evidence type="ECO:0000313" key="12">
    <source>
        <dbReference type="Proteomes" id="UP000035680"/>
    </source>
</evidence>
<dbReference type="GO" id="GO:0050428">
    <property type="term" value="P:3'-phosphoadenosine 5'-phosphosulfate biosynthetic process"/>
    <property type="evidence" value="ECO:0007669"/>
    <property type="project" value="TreeGrafter"/>
</dbReference>
<evidence type="ECO:0000313" key="13">
    <source>
        <dbReference type="WBParaSite" id="SVE_0031100.1"/>
    </source>
</evidence>
<proteinExistence type="inferred from homology"/>
<dbReference type="NCBIfam" id="TIGR00455">
    <property type="entry name" value="apsK"/>
    <property type="match status" value="1"/>
</dbReference>
<feature type="domain" description="Sulphate adenylyltransferase catalytic" evidence="10">
    <location>
        <begin position="400"/>
        <end position="622"/>
    </location>
</feature>
<evidence type="ECO:0000256" key="1">
    <source>
        <dbReference type="ARBA" id="ARBA00005050"/>
    </source>
</evidence>
<name>A0A0K0EUW5_STRVS</name>
<feature type="domain" description="APS kinase" evidence="9">
    <location>
        <begin position="34"/>
        <end position="186"/>
    </location>
</feature>
<sequence>MLNTIRLSTNVTQQFHKITRDERARNLGKYPQFRGCTLWFTGLPAAGKTTISMRLEQLLSRVGIPSYVLDGDNMRQGLCSNLGFTLEERKENVRRVAETAKLFADCGIITLVSLISPTAAEREEARKKHEEAGLMFFEIFVNTPLNICEKRDPKNLYKKARAGLIKGFTGIDDVYEIPTNPKLVLDAGGNTEHGCVERCFGLLYDHGLIPEDCALEYYEHGIKELFGNPQQIETYQKQIESFPSVDLTLDDLQWMQVLAEGWASPLNGFMRERQYLQCLHFGQIYDSYAKFDDNGSEKYRPESNRSSSQSIPIVLAVNEQKCIEIGTNTQIGLKYKGKYLGVLENIEIYAHRKEERICRIYGYSDNRHPGINKIRQQGNWCIGGDLIVFERINYNDGLDDYRHTPRELREIFYNANCDAIFAFQVRNPIHNGHALLMRQTREQLLAQGYKNPMLLLHPIGGWTKDDDVPLDVRIKQHLAVLEEGILDPRWTIISIFPSPMLYAGPTEVQWHCKARIAAGVDCYIVGRDPAGIQNPDTGDFLYDPTHGSKILSMTPGLRGIQILPFRVAAYDKRLGQMDFYDDSRRDDFIFISGTLMRQIARNGQTPPQGFMGQKAWRVLAEYYQSLGSH</sequence>
<dbReference type="InterPro" id="IPR059117">
    <property type="entry name" value="APS_kinase_dom"/>
</dbReference>
<dbReference type="SUPFAM" id="SSF52540">
    <property type="entry name" value="P-loop containing nucleoside triphosphate hydrolases"/>
    <property type="match status" value="1"/>
</dbReference>
<dbReference type="GO" id="GO:0000103">
    <property type="term" value="P:sulfate assimilation"/>
    <property type="evidence" value="ECO:0007669"/>
    <property type="project" value="UniProtKB-UniPathway"/>
</dbReference>
<dbReference type="UniPathway" id="UPA00097"/>
<evidence type="ECO:0000256" key="6">
    <source>
        <dbReference type="ARBA" id="ARBA00022741"/>
    </source>
</evidence>
<evidence type="ECO:0000256" key="5">
    <source>
        <dbReference type="ARBA" id="ARBA00022695"/>
    </source>
</evidence>
<reference evidence="12" key="1">
    <citation type="submission" date="2014-07" db="EMBL/GenBank/DDBJ databases">
        <authorList>
            <person name="Martin A.A"/>
            <person name="De Silva N."/>
        </authorList>
    </citation>
    <scope>NUCLEOTIDE SEQUENCE</scope>
</reference>
<keyword evidence="12" id="KW-1185">Reference proteome</keyword>
<dbReference type="AlphaFoldDB" id="A0A0K0EUW5"/>
<dbReference type="Pfam" id="PF01583">
    <property type="entry name" value="APS_kinase"/>
    <property type="match status" value="1"/>
</dbReference>
<dbReference type="Pfam" id="PF14306">
    <property type="entry name" value="PUA_2"/>
    <property type="match status" value="1"/>
</dbReference>
<comment type="similarity">
    <text evidence="3">In the C-terminal section; belongs to the sulfate adenylyltransferase family.</text>
</comment>
<evidence type="ECO:0000256" key="8">
    <source>
        <dbReference type="ARBA" id="ARBA00022840"/>
    </source>
</evidence>
<dbReference type="InterPro" id="IPR027417">
    <property type="entry name" value="P-loop_NTPase"/>
</dbReference>